<dbReference type="Gene3D" id="2.160.20.10">
    <property type="entry name" value="Single-stranded right-handed beta-helix, Pectin lyase-like"/>
    <property type="match status" value="1"/>
</dbReference>
<evidence type="ECO:0000313" key="3">
    <source>
        <dbReference type="Proteomes" id="UP000569903"/>
    </source>
</evidence>
<dbReference type="SUPFAM" id="SSF51126">
    <property type="entry name" value="Pectin lyase-like"/>
    <property type="match status" value="1"/>
</dbReference>
<accession>A0A841YUE4</accession>
<protein>
    <submittedName>
        <fullName evidence="2">Right-handed parallel beta-helix repeat-containing protein</fullName>
    </submittedName>
</protein>
<dbReference type="Pfam" id="PF20622">
    <property type="entry name" value="Big_15"/>
    <property type="match status" value="1"/>
</dbReference>
<feature type="domain" description="Bacterial Ig" evidence="1">
    <location>
        <begin position="437"/>
        <end position="518"/>
    </location>
</feature>
<proteinExistence type="predicted"/>
<sequence>MKKSFIVAIISALGLLFLLISTNSINAKATTVLDLKPLIEQAGSGTLLLKDKKDVTYVVNEPITNVRCTIQGAPGGSYVKANFKGYGNQQTPFLLRYQAGIHNISIKNVTFDLALIGRGAVRFEQNNNITIENSGFTGYSKQYGYNKVDSSISFTNSKNITIKKNRFFNNGYQYGKASNELNRSITIQGNGGNNYNVQGNEFSKVNQAIVIQGNAIFQLSIHDNVFNQVVDNSLYLIKVPVANVYNNDFNKGQKTSSADEGIVLDGGSFKTTNNRAYNVLNKFIAINGETKSVEVTNNYVKNEKTKTRPAVIAWRNNTAYTVQQLKFMNNKIDTDTAPANYDVIPIGKVRNLTIKGNQFTLQGLSNYQNVFSLMGQTAIDSVDISGNTFKPRKGTTISNKAFFLREKATIIPRINHLTLIDNLFQGKYPAILNGIKGTIVPSVYQKKTAYITGIYIGPVVKAKLLVNGVAKSSGGQFSKGIFKYYVGAKTNYKPTDKIELVVYNVNMKQLDRKLVKVK</sequence>
<dbReference type="RefSeq" id="WP_185388373.1">
    <property type="nucleotide sequence ID" value="NZ_JAARQN010000002.1"/>
</dbReference>
<gene>
    <name evidence="2" type="ORF">HB850_04570</name>
</gene>
<dbReference type="InterPro" id="IPR011050">
    <property type="entry name" value="Pectin_lyase_fold/virulence"/>
</dbReference>
<dbReference type="InterPro" id="IPR012334">
    <property type="entry name" value="Pectin_lyas_fold"/>
</dbReference>
<dbReference type="AlphaFoldDB" id="A0A841YUE4"/>
<reference evidence="2 3" key="1">
    <citation type="submission" date="2020-03" db="EMBL/GenBank/DDBJ databases">
        <title>Soil Listeria distribution.</title>
        <authorList>
            <person name="Liao J."/>
            <person name="Wiedmann M."/>
        </authorList>
    </citation>
    <scope>NUCLEOTIDE SEQUENCE [LARGE SCALE GENOMIC DNA]</scope>
    <source>
        <strain evidence="2 3">FSL L7-1614</strain>
    </source>
</reference>
<organism evidence="2 3">
    <name type="scientific">Listeria newyorkensis</name>
    <dbReference type="NCBI Taxonomy" id="1497681"/>
    <lineage>
        <taxon>Bacteria</taxon>
        <taxon>Bacillati</taxon>
        <taxon>Bacillota</taxon>
        <taxon>Bacilli</taxon>
        <taxon>Bacillales</taxon>
        <taxon>Listeriaceae</taxon>
        <taxon>Listeria</taxon>
    </lineage>
</organism>
<evidence type="ECO:0000313" key="2">
    <source>
        <dbReference type="EMBL" id="MBC1457020.1"/>
    </source>
</evidence>
<dbReference type="Proteomes" id="UP000569903">
    <property type="component" value="Unassembled WGS sequence"/>
</dbReference>
<name>A0A841YUE4_9LIST</name>
<dbReference type="EMBL" id="JAARQN010000002">
    <property type="protein sequence ID" value="MBC1457020.1"/>
    <property type="molecule type" value="Genomic_DNA"/>
</dbReference>
<comment type="caution">
    <text evidence="2">The sequence shown here is derived from an EMBL/GenBank/DDBJ whole genome shotgun (WGS) entry which is preliminary data.</text>
</comment>
<dbReference type="InterPro" id="IPR046746">
    <property type="entry name" value="Big_15"/>
</dbReference>
<evidence type="ECO:0000259" key="1">
    <source>
        <dbReference type="Pfam" id="PF20622"/>
    </source>
</evidence>